<protein>
    <submittedName>
        <fullName evidence="5">Rho guanine nucleotide exchange factor 8-like</fullName>
    </submittedName>
</protein>
<evidence type="ECO:0000313" key="5">
    <source>
        <dbReference type="RefSeq" id="XP_029118903.1"/>
    </source>
</evidence>
<dbReference type="OrthoDB" id="1053009at2759"/>
<proteinExistence type="predicted"/>
<name>A0A8N4IEJ9_ELAGV</name>
<dbReference type="InterPro" id="IPR005512">
    <property type="entry name" value="PRONE_dom"/>
</dbReference>
<feature type="domain" description="PRONE" evidence="3">
    <location>
        <begin position="1"/>
        <end position="188"/>
    </location>
</feature>
<accession>A0A8N4IEJ9</accession>
<reference evidence="5" key="1">
    <citation type="submission" date="2025-08" db="UniProtKB">
        <authorList>
            <consortium name="RefSeq"/>
        </authorList>
    </citation>
    <scope>IDENTIFICATION</scope>
</reference>
<dbReference type="Gene3D" id="1.20.58.1310">
    <property type="entry name" value="PRONE domain, subdomain 2"/>
    <property type="match status" value="1"/>
</dbReference>
<evidence type="ECO:0000313" key="4">
    <source>
        <dbReference type="Proteomes" id="UP000504607"/>
    </source>
</evidence>
<dbReference type="AlphaFoldDB" id="A0A8N4IEJ9"/>
<sequence length="188" mass="21910">MAFRTNIMSYLDNFKDQDEFWYVPRDGDESEKGNAKRKYDKWWLPTVKVPLNALSKVTRRWLLYQKESVKQVLKAAMAINAQLMEIKGGQALEMQSIITVEVFDPEEFLESMDLSMRQHEVLDLKNQIEASVVIWKRKMHNKDGKLSWGSTVSLEKRGQFEDRAETILHLIKQRFPGIPQSAKSSTTE</sequence>
<keyword evidence="1 2" id="KW-0344">Guanine-nucleotide releasing factor</keyword>
<evidence type="ECO:0000256" key="2">
    <source>
        <dbReference type="PROSITE-ProRule" id="PRU00663"/>
    </source>
</evidence>
<evidence type="ECO:0000256" key="1">
    <source>
        <dbReference type="ARBA" id="ARBA00022658"/>
    </source>
</evidence>
<dbReference type="PROSITE" id="PS51334">
    <property type="entry name" value="PRONE"/>
    <property type="match status" value="1"/>
</dbReference>
<dbReference type="InterPro" id="IPR038937">
    <property type="entry name" value="RopGEF"/>
</dbReference>
<dbReference type="GO" id="GO:0005085">
    <property type="term" value="F:guanyl-nucleotide exchange factor activity"/>
    <property type="evidence" value="ECO:0007669"/>
    <property type="project" value="UniProtKB-UniRule"/>
</dbReference>
<evidence type="ECO:0000259" key="3">
    <source>
        <dbReference type="PROSITE" id="PS51334"/>
    </source>
</evidence>
<organism evidence="4 5">
    <name type="scientific">Elaeis guineensis var. tenera</name>
    <name type="common">Oil palm</name>
    <dbReference type="NCBI Taxonomy" id="51953"/>
    <lineage>
        <taxon>Eukaryota</taxon>
        <taxon>Viridiplantae</taxon>
        <taxon>Streptophyta</taxon>
        <taxon>Embryophyta</taxon>
        <taxon>Tracheophyta</taxon>
        <taxon>Spermatophyta</taxon>
        <taxon>Magnoliopsida</taxon>
        <taxon>Liliopsida</taxon>
        <taxon>Arecaceae</taxon>
        <taxon>Arecoideae</taxon>
        <taxon>Cocoseae</taxon>
        <taxon>Elaeidinae</taxon>
        <taxon>Elaeis</taxon>
    </lineage>
</organism>
<gene>
    <name evidence="5" type="primary">LOC105041511</name>
</gene>
<dbReference type="RefSeq" id="XP_029118903.1">
    <property type="nucleotide sequence ID" value="XM_029263070.1"/>
</dbReference>
<dbReference type="PANTHER" id="PTHR33101">
    <property type="entry name" value="ROP GUANINE NUCLEOTIDE EXCHANGE FACTOR 1"/>
    <property type="match status" value="1"/>
</dbReference>
<dbReference type="Proteomes" id="UP000504607">
    <property type="component" value="Chromosome 3"/>
</dbReference>
<keyword evidence="4" id="KW-1185">Reference proteome</keyword>
<dbReference type="PANTHER" id="PTHR33101:SF65">
    <property type="entry name" value="ROP GUANINE NUCLEOTIDE EXCHANGE FACTOR 10"/>
    <property type="match status" value="1"/>
</dbReference>
<dbReference type="Pfam" id="PF03759">
    <property type="entry name" value="PRONE"/>
    <property type="match status" value="1"/>
</dbReference>